<evidence type="ECO:0000313" key="1">
    <source>
        <dbReference type="EMBL" id="JAD64376.1"/>
    </source>
</evidence>
<reference evidence="1" key="1">
    <citation type="submission" date="2014-09" db="EMBL/GenBank/DDBJ databases">
        <authorList>
            <person name="Magalhaes I.L.F."/>
            <person name="Oliveira U."/>
            <person name="Santos F.R."/>
            <person name="Vidigal T.H.D.A."/>
            <person name="Brescovit A.D."/>
            <person name="Santos A.J."/>
        </authorList>
    </citation>
    <scope>NUCLEOTIDE SEQUENCE</scope>
    <source>
        <tissue evidence="1">Shoot tissue taken approximately 20 cm above the soil surface</tissue>
    </source>
</reference>
<reference evidence="1" key="2">
    <citation type="journal article" date="2015" name="Data Brief">
        <title>Shoot transcriptome of the giant reed, Arundo donax.</title>
        <authorList>
            <person name="Barrero R.A."/>
            <person name="Guerrero F.D."/>
            <person name="Moolhuijzen P."/>
            <person name="Goolsby J.A."/>
            <person name="Tidwell J."/>
            <person name="Bellgard S.E."/>
            <person name="Bellgard M.I."/>
        </authorList>
    </citation>
    <scope>NUCLEOTIDE SEQUENCE</scope>
    <source>
        <tissue evidence="1">Shoot tissue taken approximately 20 cm above the soil surface</tissue>
    </source>
</reference>
<proteinExistence type="predicted"/>
<protein>
    <submittedName>
        <fullName evidence="1">Uncharacterized protein</fullName>
    </submittedName>
</protein>
<organism evidence="1">
    <name type="scientific">Arundo donax</name>
    <name type="common">Giant reed</name>
    <name type="synonym">Donax arundinaceus</name>
    <dbReference type="NCBI Taxonomy" id="35708"/>
    <lineage>
        <taxon>Eukaryota</taxon>
        <taxon>Viridiplantae</taxon>
        <taxon>Streptophyta</taxon>
        <taxon>Embryophyta</taxon>
        <taxon>Tracheophyta</taxon>
        <taxon>Spermatophyta</taxon>
        <taxon>Magnoliopsida</taxon>
        <taxon>Liliopsida</taxon>
        <taxon>Poales</taxon>
        <taxon>Poaceae</taxon>
        <taxon>PACMAD clade</taxon>
        <taxon>Arundinoideae</taxon>
        <taxon>Arundineae</taxon>
        <taxon>Arundo</taxon>
    </lineage>
</organism>
<dbReference type="EMBL" id="GBRH01233519">
    <property type="protein sequence ID" value="JAD64376.1"/>
    <property type="molecule type" value="Transcribed_RNA"/>
</dbReference>
<accession>A0A0A9BLW0</accession>
<sequence length="16" mass="1792">MDSWVAAIESISAKRQ</sequence>
<name>A0A0A9BLW0_ARUDO</name>
<dbReference type="AlphaFoldDB" id="A0A0A9BLW0"/>